<dbReference type="Pfam" id="PF13193">
    <property type="entry name" value="AMP-binding_C"/>
    <property type="match status" value="1"/>
</dbReference>
<sequence length="688" mass="77435">MDKDLDFLCNTPLIADINAIKQLLVSKLSPQEKWQQLTRHYLTPDIPFDSHYKLYHLCYAETEFKPIWLPDSETMKSSYLGKWLNELNFSNVSQFYQYSIEAPQAFWGQAIADLNLPFSKKPLASFDTSIFPYTPTWLPGASFNIANCCINVEDDLAMKSAIIYKGIRYGKYTDQTINYAELKDLVLTIALGFKHHYQLSPKDTVAIIMPMNIEAVATYLAVIYLGASIVSIADSFSESEINKRLSISNCKLVVTQDVITRGNKTLELYQKIMSCQVSSIICLNTKNQSINLRAHDMSFDDLLTSNNTNIMLDPYLHNAQGVINILFSSGTTGTPKAIIWEQSTALKAATDAKLYMDTNKEDIWAWPTNLGWMMGPWLVFAVFLNRATMVLTEDLPTSLEFAQFIEKTQVTKLGVIPSIVNAWRTHAVLENVNWQHIKLFASTGESSNVEDIFYLSLHAGYKPIIEYCGGTEIGGAYISSTLLQENVPSQFSQVCFGIELKLLDDKHHILPQNTVCIGEAALSSCALGLSNRLLNADNSDVYYRDMPSYNNMPLRRHGDLLKRSVNGYYRSLGRADNTMNLGGIKTSSAEIEQVILNLAHIYELAAVAVNDEIEGISKLVIYVVPTAQMDLCQLKSQMQTLLKEHLNPLFKISDVILIEKLPRTASNKIMHRELKAHYAQYCQNSPCC</sequence>
<evidence type="ECO:0000259" key="2">
    <source>
        <dbReference type="Pfam" id="PF00501"/>
    </source>
</evidence>
<comment type="caution">
    <text evidence="5">The sequence shown here is derived from an EMBL/GenBank/DDBJ whole genome shotgun (WGS) entry which is preliminary data.</text>
</comment>
<evidence type="ECO:0000259" key="4">
    <source>
        <dbReference type="Pfam" id="PF16177"/>
    </source>
</evidence>
<keyword evidence="6" id="KW-1185">Reference proteome</keyword>
<gene>
    <name evidence="5" type="ORF">GCM10010995_14440</name>
</gene>
<dbReference type="PANTHER" id="PTHR44378:SF2">
    <property type="entry name" value="ACYL-ACTIVATING ENZYME 17, PEROXISOMAL-RELATED"/>
    <property type="match status" value="1"/>
</dbReference>
<protein>
    <submittedName>
        <fullName evidence="5">AMP-dependent synthetase</fullName>
    </submittedName>
</protein>
<dbReference type="InterPro" id="IPR032387">
    <property type="entry name" value="ACAS_N"/>
</dbReference>
<dbReference type="SUPFAM" id="SSF56801">
    <property type="entry name" value="Acetyl-CoA synthetase-like"/>
    <property type="match status" value="1"/>
</dbReference>
<dbReference type="InterPro" id="IPR020845">
    <property type="entry name" value="AMP-binding_CS"/>
</dbReference>
<dbReference type="InterPro" id="IPR045851">
    <property type="entry name" value="AMP-bd_C_sf"/>
</dbReference>
<name>A0A8J2Z4A6_9GAMM</name>
<dbReference type="InterPro" id="IPR025110">
    <property type="entry name" value="AMP-bd_C"/>
</dbReference>
<evidence type="ECO:0000313" key="5">
    <source>
        <dbReference type="EMBL" id="GGF98313.1"/>
    </source>
</evidence>
<accession>A0A8J2Z4A6</accession>
<dbReference type="PROSITE" id="PS00455">
    <property type="entry name" value="AMP_BINDING"/>
    <property type="match status" value="1"/>
</dbReference>
<dbReference type="RefSeq" id="WP_117002651.1">
    <property type="nucleotide sequence ID" value="NZ_BMJS01000014.1"/>
</dbReference>
<feature type="domain" description="AMP-dependent synthetase/ligase" evidence="2">
    <location>
        <begin position="172"/>
        <end position="519"/>
    </location>
</feature>
<dbReference type="InterPro" id="IPR042099">
    <property type="entry name" value="ANL_N_sf"/>
</dbReference>
<organism evidence="5 6">
    <name type="scientific">Cysteiniphilum litorale</name>
    <dbReference type="NCBI Taxonomy" id="2056700"/>
    <lineage>
        <taxon>Bacteria</taxon>
        <taxon>Pseudomonadati</taxon>
        <taxon>Pseudomonadota</taxon>
        <taxon>Gammaproteobacteria</taxon>
        <taxon>Thiotrichales</taxon>
        <taxon>Fastidiosibacteraceae</taxon>
        <taxon>Cysteiniphilum</taxon>
    </lineage>
</organism>
<reference evidence="5" key="1">
    <citation type="journal article" date="2014" name="Int. J. Syst. Evol. Microbiol.">
        <title>Complete genome sequence of Corynebacterium casei LMG S-19264T (=DSM 44701T), isolated from a smear-ripened cheese.</title>
        <authorList>
            <consortium name="US DOE Joint Genome Institute (JGI-PGF)"/>
            <person name="Walter F."/>
            <person name="Albersmeier A."/>
            <person name="Kalinowski J."/>
            <person name="Ruckert C."/>
        </authorList>
    </citation>
    <scope>NUCLEOTIDE SEQUENCE</scope>
    <source>
        <strain evidence="5">CGMCC 1.15758</strain>
    </source>
</reference>
<dbReference type="EMBL" id="BMJS01000014">
    <property type="protein sequence ID" value="GGF98313.1"/>
    <property type="molecule type" value="Genomic_DNA"/>
</dbReference>
<comment type="similarity">
    <text evidence="1">Belongs to the ATP-dependent AMP-binding enzyme family.</text>
</comment>
<feature type="domain" description="AMP-binding enzyme C-terminal" evidence="3">
    <location>
        <begin position="590"/>
        <end position="668"/>
    </location>
</feature>
<dbReference type="OrthoDB" id="9803968at2"/>
<proteinExistence type="inferred from homology"/>
<dbReference type="Gene3D" id="3.40.50.12780">
    <property type="entry name" value="N-terminal domain of ligase-like"/>
    <property type="match status" value="1"/>
</dbReference>
<dbReference type="Proteomes" id="UP000636949">
    <property type="component" value="Unassembled WGS sequence"/>
</dbReference>
<dbReference type="Pfam" id="PF16177">
    <property type="entry name" value="ACAS_N"/>
    <property type="match status" value="1"/>
</dbReference>
<evidence type="ECO:0000259" key="3">
    <source>
        <dbReference type="Pfam" id="PF13193"/>
    </source>
</evidence>
<evidence type="ECO:0000256" key="1">
    <source>
        <dbReference type="ARBA" id="ARBA00006432"/>
    </source>
</evidence>
<evidence type="ECO:0000313" key="6">
    <source>
        <dbReference type="Proteomes" id="UP000636949"/>
    </source>
</evidence>
<reference evidence="5" key="2">
    <citation type="submission" date="2020-09" db="EMBL/GenBank/DDBJ databases">
        <authorList>
            <person name="Sun Q."/>
            <person name="Zhou Y."/>
        </authorList>
    </citation>
    <scope>NUCLEOTIDE SEQUENCE</scope>
    <source>
        <strain evidence="5">CGMCC 1.15758</strain>
    </source>
</reference>
<dbReference type="Pfam" id="PF00501">
    <property type="entry name" value="AMP-binding"/>
    <property type="match status" value="1"/>
</dbReference>
<dbReference type="Gene3D" id="3.30.300.30">
    <property type="match status" value="1"/>
</dbReference>
<dbReference type="PANTHER" id="PTHR44378">
    <property type="entry name" value="ACYL-ACTIVATING ENZYME 17, PEROXISOMAL-RELATED"/>
    <property type="match status" value="1"/>
</dbReference>
<dbReference type="AlphaFoldDB" id="A0A8J2Z4A6"/>
<dbReference type="InterPro" id="IPR000873">
    <property type="entry name" value="AMP-dep_synth/lig_dom"/>
</dbReference>
<feature type="domain" description="Acetyl-coenzyme A synthetase N-terminal" evidence="4">
    <location>
        <begin position="94"/>
        <end position="149"/>
    </location>
</feature>